<evidence type="ECO:0000256" key="9">
    <source>
        <dbReference type="ARBA" id="ARBA00023065"/>
    </source>
</evidence>
<dbReference type="SUPFAM" id="SSF56935">
    <property type="entry name" value="Porins"/>
    <property type="match status" value="1"/>
</dbReference>
<dbReference type="GO" id="GO:0015891">
    <property type="term" value="P:siderophore transport"/>
    <property type="evidence" value="ECO:0007669"/>
    <property type="project" value="InterPro"/>
</dbReference>
<evidence type="ECO:0000256" key="4">
    <source>
        <dbReference type="ARBA" id="ARBA00022452"/>
    </source>
</evidence>
<keyword evidence="3 14" id="KW-0813">Transport</keyword>
<keyword evidence="11 14" id="KW-0472">Membrane</keyword>
<dbReference type="GO" id="GO:0038023">
    <property type="term" value="F:signaling receptor activity"/>
    <property type="evidence" value="ECO:0007669"/>
    <property type="project" value="InterPro"/>
</dbReference>
<dbReference type="CDD" id="cd01347">
    <property type="entry name" value="ligand_gated_channel"/>
    <property type="match status" value="1"/>
</dbReference>
<evidence type="ECO:0000259" key="18">
    <source>
        <dbReference type="Pfam" id="PF07715"/>
    </source>
</evidence>
<dbReference type="Pfam" id="PF07715">
    <property type="entry name" value="Plug"/>
    <property type="match status" value="1"/>
</dbReference>
<feature type="domain" description="TonB-dependent receptor-like beta-barrel" evidence="17">
    <location>
        <begin position="423"/>
        <end position="850"/>
    </location>
</feature>
<dbReference type="InterPro" id="IPR036942">
    <property type="entry name" value="Beta-barrel_TonB_sf"/>
</dbReference>
<dbReference type="InterPro" id="IPR000531">
    <property type="entry name" value="Beta-barrel_TonB"/>
</dbReference>
<evidence type="ECO:0000256" key="15">
    <source>
        <dbReference type="RuleBase" id="RU003357"/>
    </source>
</evidence>
<keyword evidence="20" id="KW-1185">Reference proteome</keyword>
<evidence type="ECO:0000256" key="13">
    <source>
        <dbReference type="ARBA" id="ARBA00023237"/>
    </source>
</evidence>
<keyword evidence="7 16" id="KW-0732">Signal</keyword>
<dbReference type="GO" id="GO:0015344">
    <property type="term" value="F:siderophore uptake transmembrane transporter activity"/>
    <property type="evidence" value="ECO:0007669"/>
    <property type="project" value="TreeGrafter"/>
</dbReference>
<dbReference type="Proteomes" id="UP000027064">
    <property type="component" value="Unassembled WGS sequence"/>
</dbReference>
<feature type="chain" id="PRO_5001629179" description="TonB-denpendent receptor" evidence="16">
    <location>
        <begin position="32"/>
        <end position="879"/>
    </location>
</feature>
<evidence type="ECO:0000256" key="7">
    <source>
        <dbReference type="ARBA" id="ARBA00022729"/>
    </source>
</evidence>
<feature type="domain" description="TonB-dependent receptor plug" evidence="18">
    <location>
        <begin position="229"/>
        <end position="317"/>
    </location>
</feature>
<protein>
    <recommendedName>
        <fullName evidence="21">TonB-denpendent receptor</fullName>
    </recommendedName>
</protein>
<keyword evidence="12" id="KW-0675">Receptor</keyword>
<dbReference type="InterPro" id="IPR037066">
    <property type="entry name" value="Plug_dom_sf"/>
</dbReference>
<dbReference type="InterPro" id="IPR010105">
    <property type="entry name" value="TonB_sidphr_rcpt"/>
</dbReference>
<dbReference type="AlphaFoldDB" id="A0A066WNR4"/>
<reference evidence="19 20" key="1">
    <citation type="submission" date="2014-05" db="EMBL/GenBank/DDBJ databases">
        <title>Genome Sequence of Flavobacterium sp. EM1321.</title>
        <authorList>
            <person name="Shin S.-K."/>
            <person name="Yi H."/>
        </authorList>
    </citation>
    <scope>NUCLEOTIDE SEQUENCE [LARGE SCALE GENOMIC DNA]</scope>
    <source>
        <strain evidence="19 20">EM1321</strain>
    </source>
</reference>
<dbReference type="InterPro" id="IPR008969">
    <property type="entry name" value="CarboxyPept-like_regulatory"/>
</dbReference>
<evidence type="ECO:0000256" key="11">
    <source>
        <dbReference type="ARBA" id="ARBA00023136"/>
    </source>
</evidence>
<dbReference type="OrthoDB" id="9775095at2"/>
<keyword evidence="6 14" id="KW-0812">Transmembrane</keyword>
<keyword evidence="8" id="KW-0408">Iron</keyword>
<dbReference type="Pfam" id="PF00593">
    <property type="entry name" value="TonB_dep_Rec_b-barrel"/>
    <property type="match status" value="1"/>
</dbReference>
<dbReference type="GO" id="GO:0009279">
    <property type="term" value="C:cell outer membrane"/>
    <property type="evidence" value="ECO:0007669"/>
    <property type="project" value="UniProtKB-SubCell"/>
</dbReference>
<evidence type="ECO:0000256" key="8">
    <source>
        <dbReference type="ARBA" id="ARBA00023004"/>
    </source>
</evidence>
<comment type="similarity">
    <text evidence="2 14 15">Belongs to the TonB-dependent receptor family.</text>
</comment>
<evidence type="ECO:0000256" key="6">
    <source>
        <dbReference type="ARBA" id="ARBA00022692"/>
    </source>
</evidence>
<evidence type="ECO:0000256" key="10">
    <source>
        <dbReference type="ARBA" id="ARBA00023077"/>
    </source>
</evidence>
<dbReference type="Gene3D" id="2.40.170.20">
    <property type="entry name" value="TonB-dependent receptor, beta-barrel domain"/>
    <property type="match status" value="1"/>
</dbReference>
<dbReference type="PANTHER" id="PTHR32552">
    <property type="entry name" value="FERRICHROME IRON RECEPTOR-RELATED"/>
    <property type="match status" value="1"/>
</dbReference>
<feature type="signal peptide" evidence="16">
    <location>
        <begin position="1"/>
        <end position="31"/>
    </location>
</feature>
<evidence type="ECO:0000313" key="19">
    <source>
        <dbReference type="EMBL" id="KDN54233.1"/>
    </source>
</evidence>
<proteinExistence type="inferred from homology"/>
<dbReference type="PROSITE" id="PS52016">
    <property type="entry name" value="TONB_DEPENDENT_REC_3"/>
    <property type="match status" value="1"/>
</dbReference>
<dbReference type="Gene3D" id="2.170.130.10">
    <property type="entry name" value="TonB-dependent receptor, plug domain"/>
    <property type="match status" value="1"/>
</dbReference>
<dbReference type="InterPro" id="IPR039426">
    <property type="entry name" value="TonB-dep_rcpt-like"/>
</dbReference>
<organism evidence="19 20">
    <name type="scientific">Flavobacterium seoulense</name>
    <dbReference type="NCBI Taxonomy" id="1492738"/>
    <lineage>
        <taxon>Bacteria</taxon>
        <taxon>Pseudomonadati</taxon>
        <taxon>Bacteroidota</taxon>
        <taxon>Flavobacteriia</taxon>
        <taxon>Flavobacteriales</taxon>
        <taxon>Flavobacteriaceae</taxon>
        <taxon>Flavobacterium</taxon>
    </lineage>
</organism>
<name>A0A066WNR4_9FLAO</name>
<dbReference type="NCBIfam" id="TIGR01783">
    <property type="entry name" value="TonB-siderophor"/>
    <property type="match status" value="1"/>
</dbReference>
<evidence type="ECO:0000256" key="16">
    <source>
        <dbReference type="SAM" id="SignalP"/>
    </source>
</evidence>
<evidence type="ECO:0000256" key="2">
    <source>
        <dbReference type="ARBA" id="ARBA00009810"/>
    </source>
</evidence>
<keyword evidence="10 15" id="KW-0798">TonB box</keyword>
<dbReference type="Gene3D" id="2.60.40.1120">
    <property type="entry name" value="Carboxypeptidase-like, regulatory domain"/>
    <property type="match status" value="1"/>
</dbReference>
<dbReference type="Gene3D" id="3.55.50.30">
    <property type="match status" value="1"/>
</dbReference>
<comment type="subcellular location">
    <subcellularLocation>
        <location evidence="1 14">Cell outer membrane</location>
        <topology evidence="1 14">Multi-pass membrane protein</topology>
    </subcellularLocation>
</comment>
<evidence type="ECO:0000256" key="3">
    <source>
        <dbReference type="ARBA" id="ARBA00022448"/>
    </source>
</evidence>
<dbReference type="PATRIC" id="fig|1492738.3.peg.2685"/>
<evidence type="ECO:0000256" key="14">
    <source>
        <dbReference type="PROSITE-ProRule" id="PRU01360"/>
    </source>
</evidence>
<comment type="caution">
    <text evidence="19">The sequence shown here is derived from an EMBL/GenBank/DDBJ whole genome shotgun (WGS) entry which is preliminary data.</text>
</comment>
<dbReference type="SUPFAM" id="SSF49464">
    <property type="entry name" value="Carboxypeptidase regulatory domain-like"/>
    <property type="match status" value="1"/>
</dbReference>
<dbReference type="InterPro" id="IPR012910">
    <property type="entry name" value="Plug_dom"/>
</dbReference>
<evidence type="ECO:0000256" key="12">
    <source>
        <dbReference type="ARBA" id="ARBA00023170"/>
    </source>
</evidence>
<dbReference type="Pfam" id="PF13715">
    <property type="entry name" value="CarbopepD_reg_2"/>
    <property type="match status" value="1"/>
</dbReference>
<dbReference type="eggNOG" id="COG4773">
    <property type="taxonomic scope" value="Bacteria"/>
</dbReference>
<dbReference type="PANTHER" id="PTHR32552:SF68">
    <property type="entry name" value="FERRICHROME OUTER MEMBRANE TRANSPORTER_PHAGE RECEPTOR"/>
    <property type="match status" value="1"/>
</dbReference>
<evidence type="ECO:0000256" key="5">
    <source>
        <dbReference type="ARBA" id="ARBA00022496"/>
    </source>
</evidence>
<evidence type="ECO:0000259" key="17">
    <source>
        <dbReference type="Pfam" id="PF00593"/>
    </source>
</evidence>
<keyword evidence="9" id="KW-0406">Ion transport</keyword>
<keyword evidence="5" id="KW-0410">Iron transport</keyword>
<gene>
    <name evidence="19" type="ORF">FEM21_26990</name>
</gene>
<evidence type="ECO:0000313" key="20">
    <source>
        <dbReference type="Proteomes" id="UP000027064"/>
    </source>
</evidence>
<evidence type="ECO:0000256" key="1">
    <source>
        <dbReference type="ARBA" id="ARBA00004571"/>
    </source>
</evidence>
<dbReference type="STRING" id="1492738.FEM21_26990"/>
<dbReference type="RefSeq" id="WP_035661239.1">
    <property type="nucleotide sequence ID" value="NZ_JNCA01000026.1"/>
</dbReference>
<dbReference type="EMBL" id="JNCA01000026">
    <property type="protein sequence ID" value="KDN54233.1"/>
    <property type="molecule type" value="Genomic_DNA"/>
</dbReference>
<evidence type="ECO:0008006" key="21">
    <source>
        <dbReference type="Google" id="ProtNLM"/>
    </source>
</evidence>
<accession>A0A066WNR4</accession>
<keyword evidence="13 14" id="KW-0998">Cell outer membrane</keyword>
<sequence>MKSKTINTCSTHVLKIAFFLILCFNAQHILAQNSLLDKRVTLSFKNENLPNVISKIEEQVSCSFSYTLNIFKTNRIVSKNYVNEPLREVLNELFVKHQVYYRVRNNTIHLQNNTEKGQVSGKLTTVDGNPAPFVSVALQGTNLGATSDENGYFKFSAPEGEYTILVRSLDLKEQKQPVSIEANTNTKVNFKLIETSQALKEVVVVGNKYSITSRKESEYVSRLPIKNLENSQVYSVIDKELIKEQMALTLEESFRNVPGAAPAKTGSGMPSFFSRGFQTSENFRNGMATYLRTGIDLANVERVETIKGPSSTLFGSQMTSFGGIINYVTKRPYEHFGGEIAYSMGSWDLNRMTLDLNTPIKNAEGLLVRLNVSRQTENSFQDQGNKATTLIAPSISYQVNDRLKLSLDIDFLSANGIVAGGWITGPSLGITSFKDLKLDYRQSLNDNSLVSKQSSNNVFLEAEYKISDEWVSQSRYAYGGGAYDDLYIFDYIWQTQSSVDRVLRAFTDEKTTRKNFQQNFTGDFKLGQLRNRLVVGFDYLSSSRLTRYDGLGYGAKVFEPANLDNLNATPVIRIENVLAALAGRNTGQNHTKESTYSIYASDVLNLTDNLLLMGSLRVDRFISDGTTNTLTRATTGNYNQTALSPKFGLVYQIVKEKVSLFGNYLNGFKNVGNRIQPNGEVSIFKPQQAAQWEGGVKVDLANKLNATISYYQIDVTNSTRNELRDGINFFVQDGTQKSKGLEVEIIGRPFSGFNYVASYGYNDNEFTKANANVMGKRAQGTPEHVVNLWASYAIIDGKAQGLGLGIGNSYVSETFLDSANTFTLASYNLLDATLFYNRPKYKISLKANNILDQQYWVSDGYYARPQKPANFMINVTYKF</sequence>
<keyword evidence="4 14" id="KW-1134">Transmembrane beta strand</keyword>